<keyword evidence="9" id="KW-1185">Reference proteome</keyword>
<dbReference type="Proteomes" id="UP001278766">
    <property type="component" value="Unassembled WGS sequence"/>
</dbReference>
<feature type="transmembrane region" description="Helical" evidence="6">
    <location>
        <begin position="567"/>
        <end position="589"/>
    </location>
</feature>
<evidence type="ECO:0000256" key="3">
    <source>
        <dbReference type="ARBA" id="ARBA00022989"/>
    </source>
</evidence>
<feature type="region of interest" description="Disordered" evidence="5">
    <location>
        <begin position="192"/>
        <end position="277"/>
    </location>
</feature>
<feature type="region of interest" description="Disordered" evidence="5">
    <location>
        <begin position="606"/>
        <end position="643"/>
    </location>
</feature>
<dbReference type="RefSeq" id="XP_062660591.1">
    <property type="nucleotide sequence ID" value="XM_062797887.1"/>
</dbReference>
<feature type="domain" description="Ubiquitin-like" evidence="7">
    <location>
        <begin position="19"/>
        <end position="108"/>
    </location>
</feature>
<evidence type="ECO:0000313" key="8">
    <source>
        <dbReference type="EMBL" id="KAK3297077.1"/>
    </source>
</evidence>
<organism evidence="8 9">
    <name type="scientific">Chaetomium fimeti</name>
    <dbReference type="NCBI Taxonomy" id="1854472"/>
    <lineage>
        <taxon>Eukaryota</taxon>
        <taxon>Fungi</taxon>
        <taxon>Dikarya</taxon>
        <taxon>Ascomycota</taxon>
        <taxon>Pezizomycotina</taxon>
        <taxon>Sordariomycetes</taxon>
        <taxon>Sordariomycetidae</taxon>
        <taxon>Sordariales</taxon>
        <taxon>Chaetomiaceae</taxon>
        <taxon>Chaetomium</taxon>
    </lineage>
</organism>
<feature type="region of interest" description="Disordered" evidence="5">
    <location>
        <begin position="692"/>
        <end position="760"/>
    </location>
</feature>
<feature type="compositionally biased region" description="Low complexity" evidence="5">
    <location>
        <begin position="613"/>
        <end position="626"/>
    </location>
</feature>
<dbReference type="PROSITE" id="PS50053">
    <property type="entry name" value="UBIQUITIN_2"/>
    <property type="match status" value="1"/>
</dbReference>
<dbReference type="Pfam" id="PF10302">
    <property type="entry name" value="Dsc3_N"/>
    <property type="match status" value="1"/>
</dbReference>
<dbReference type="InterPro" id="IPR000626">
    <property type="entry name" value="Ubiquitin-like_dom"/>
</dbReference>
<evidence type="ECO:0000259" key="7">
    <source>
        <dbReference type="PROSITE" id="PS50053"/>
    </source>
</evidence>
<feature type="compositionally biased region" description="Low complexity" evidence="5">
    <location>
        <begin position="455"/>
        <end position="468"/>
    </location>
</feature>
<gene>
    <name evidence="8" type="ORF">B0H64DRAFT_117471</name>
</gene>
<feature type="compositionally biased region" description="Low complexity" evidence="5">
    <location>
        <begin position="738"/>
        <end position="751"/>
    </location>
</feature>
<accession>A0AAE0LTL9</accession>
<feature type="compositionally biased region" description="Pro residues" evidence="5">
    <location>
        <begin position="469"/>
        <end position="485"/>
    </location>
</feature>
<feature type="compositionally biased region" description="Low complexity" evidence="5">
    <location>
        <begin position="707"/>
        <end position="730"/>
    </location>
</feature>
<dbReference type="InterPro" id="IPR029071">
    <property type="entry name" value="Ubiquitin-like_domsf"/>
</dbReference>
<feature type="compositionally biased region" description="Low complexity" evidence="5">
    <location>
        <begin position="260"/>
        <end position="273"/>
    </location>
</feature>
<keyword evidence="3 6" id="KW-1133">Transmembrane helix</keyword>
<keyword evidence="4 6" id="KW-0472">Membrane</keyword>
<dbReference type="InterPro" id="IPR019413">
    <property type="entry name" value="Dsc3_ub-like_dom"/>
</dbReference>
<name>A0AAE0LTL9_9PEZI</name>
<dbReference type="EMBL" id="JAUEPN010000003">
    <property type="protein sequence ID" value="KAK3297077.1"/>
    <property type="molecule type" value="Genomic_DNA"/>
</dbReference>
<feature type="region of interest" description="Disordered" evidence="5">
    <location>
        <begin position="427"/>
        <end position="523"/>
    </location>
</feature>
<dbReference type="InterPro" id="IPR039751">
    <property type="entry name" value="HERPUD1/2"/>
</dbReference>
<reference evidence="8" key="1">
    <citation type="journal article" date="2023" name="Mol. Phylogenet. Evol.">
        <title>Genome-scale phylogeny and comparative genomics of the fungal order Sordariales.</title>
        <authorList>
            <person name="Hensen N."/>
            <person name="Bonometti L."/>
            <person name="Westerberg I."/>
            <person name="Brannstrom I.O."/>
            <person name="Guillou S."/>
            <person name="Cros-Aarteil S."/>
            <person name="Calhoun S."/>
            <person name="Haridas S."/>
            <person name="Kuo A."/>
            <person name="Mondo S."/>
            <person name="Pangilinan J."/>
            <person name="Riley R."/>
            <person name="LaButti K."/>
            <person name="Andreopoulos B."/>
            <person name="Lipzen A."/>
            <person name="Chen C."/>
            <person name="Yan M."/>
            <person name="Daum C."/>
            <person name="Ng V."/>
            <person name="Clum A."/>
            <person name="Steindorff A."/>
            <person name="Ohm R.A."/>
            <person name="Martin F."/>
            <person name="Silar P."/>
            <person name="Natvig D.O."/>
            <person name="Lalanne C."/>
            <person name="Gautier V."/>
            <person name="Ament-Velasquez S.L."/>
            <person name="Kruys A."/>
            <person name="Hutchinson M.I."/>
            <person name="Powell A.J."/>
            <person name="Barry K."/>
            <person name="Miller A.N."/>
            <person name="Grigoriev I.V."/>
            <person name="Debuchy R."/>
            <person name="Gladieux P."/>
            <person name="Hiltunen Thoren M."/>
            <person name="Johannesson H."/>
        </authorList>
    </citation>
    <scope>NUCLEOTIDE SEQUENCE</scope>
    <source>
        <strain evidence="8">CBS 168.71</strain>
    </source>
</reference>
<feature type="compositionally biased region" description="Polar residues" evidence="5">
    <location>
        <begin position="627"/>
        <end position="636"/>
    </location>
</feature>
<evidence type="ECO:0000256" key="4">
    <source>
        <dbReference type="ARBA" id="ARBA00023136"/>
    </source>
</evidence>
<reference evidence="8" key="2">
    <citation type="submission" date="2023-06" db="EMBL/GenBank/DDBJ databases">
        <authorList>
            <consortium name="Lawrence Berkeley National Laboratory"/>
            <person name="Haridas S."/>
            <person name="Hensen N."/>
            <person name="Bonometti L."/>
            <person name="Westerberg I."/>
            <person name="Brannstrom I.O."/>
            <person name="Guillou S."/>
            <person name="Cros-Aarteil S."/>
            <person name="Calhoun S."/>
            <person name="Kuo A."/>
            <person name="Mondo S."/>
            <person name="Pangilinan J."/>
            <person name="Riley R."/>
            <person name="Labutti K."/>
            <person name="Andreopoulos B."/>
            <person name="Lipzen A."/>
            <person name="Chen C."/>
            <person name="Yanf M."/>
            <person name="Daum C."/>
            <person name="Ng V."/>
            <person name="Clum A."/>
            <person name="Steindorff A."/>
            <person name="Ohm R."/>
            <person name="Martin F."/>
            <person name="Silar P."/>
            <person name="Natvig D."/>
            <person name="Lalanne C."/>
            <person name="Gautier V."/>
            <person name="Ament-Velasquez S.L."/>
            <person name="Kruys A."/>
            <person name="Hutchinson M.I."/>
            <person name="Powell A.J."/>
            <person name="Barry K."/>
            <person name="Miller A.N."/>
            <person name="Grigoriev I.V."/>
            <person name="Debuchy R."/>
            <person name="Gladieux P."/>
            <person name="Thoren M.H."/>
            <person name="Johannesson H."/>
        </authorList>
    </citation>
    <scope>NUCLEOTIDE SEQUENCE</scope>
    <source>
        <strain evidence="8">CBS 168.71</strain>
    </source>
</reference>
<feature type="compositionally biased region" description="Low complexity" evidence="5">
    <location>
        <begin position="486"/>
        <end position="500"/>
    </location>
</feature>
<evidence type="ECO:0000256" key="6">
    <source>
        <dbReference type="SAM" id="Phobius"/>
    </source>
</evidence>
<keyword evidence="2 6" id="KW-0812">Transmembrane</keyword>
<feature type="compositionally biased region" description="Polar residues" evidence="5">
    <location>
        <begin position="220"/>
        <end position="231"/>
    </location>
</feature>
<feature type="region of interest" description="Disordered" evidence="5">
    <location>
        <begin position="106"/>
        <end position="155"/>
    </location>
</feature>
<feature type="transmembrane region" description="Helical" evidence="6">
    <location>
        <begin position="533"/>
        <end position="555"/>
    </location>
</feature>
<comment type="subcellular location">
    <subcellularLocation>
        <location evidence="1">Membrane</location>
    </subcellularLocation>
</comment>
<evidence type="ECO:0000256" key="5">
    <source>
        <dbReference type="SAM" id="MobiDB-lite"/>
    </source>
</evidence>
<comment type="caution">
    <text evidence="8">The sequence shown here is derived from an EMBL/GenBank/DDBJ whole genome shotgun (WGS) entry which is preliminary data.</text>
</comment>
<dbReference type="Gene3D" id="3.10.20.90">
    <property type="entry name" value="Phosphatidylinositol 3-kinase Catalytic Subunit, Chain A, domain 1"/>
    <property type="match status" value="1"/>
</dbReference>
<evidence type="ECO:0000256" key="1">
    <source>
        <dbReference type="ARBA" id="ARBA00004370"/>
    </source>
</evidence>
<dbReference type="PANTHER" id="PTHR12943:SF27">
    <property type="entry name" value="HOMOCYSTEINE-INDUCED ENDOPLASMIC RETICULUM PROTEIN, ISOFORM A"/>
    <property type="match status" value="1"/>
</dbReference>
<proteinExistence type="predicted"/>
<dbReference type="AlphaFoldDB" id="A0AAE0LTL9"/>
<sequence length="760" mass="82290">MADERPGSTPPGPQDDAPMTVNLQIVSPSVGVGILRFPDMPATTTVQQLRENIREALPSRPADDHQRLIHRGRLLARDTDTLQDIFGEETLRTNDQQTIHLVLRDTGDIPPPDAQPRLLPHALRNPPNVAAIPRPGSAPIGVPHTTAHASQHGQQHAQLHAIQHAQQQELLQRMTQLQQREANYRQFLAQQQNTRAATGPQVLQDGNSQPQVGGIDPTGGRNSPVGQTFRTVTREGTGPDGQRYSFRMVLNDVINPTGATSRPPSRPGPTSDPVGQRPLSAADVRNIIHGADANRAAQAMANAMQRNTSGVHPANMPAELAHFNFNSPIQPIQPGVTTPIFPGLSRNVSRAATPDTSTRSVSHGSGIGPSVLPASAQFQAAQGHPEVYILSSPTGPRGLLINNGSELYTTPAARSLPFIPNPYRPFAPVPSLTETHRTESQTQQGPGHPAGSSLSQPQAHIQAPHAQPYQPPSPLAQQPYQPPAMPQQQPLPQAQNQHQPAIRRRPVAGQAAPAAAAQPQPAPQLNAHANPGVAPLVAAIWPHIWLIIRLVAFAWWFSYTDPSWERWLSLVLAFIVVLAINTGIFNGMVNNAFHPVREQLEGMIPFADPDRPQQQQQQQQQQQNQQEGGANQNDENGANPDPAQTAARLVAERRVQNGSWLRDHMRRIERAGILFLASFAPGVAERHIQQLEEQERADRRAAEEARAAAATAVAEAAAQQEAEQATAENQEGQEETGEGAPAQEQAEAPEVQPQPPLVEV</sequence>
<feature type="compositionally biased region" description="Basic and acidic residues" evidence="5">
    <location>
        <begin position="692"/>
        <end position="706"/>
    </location>
</feature>
<protein>
    <recommendedName>
        <fullName evidence="7">Ubiquitin-like domain-containing protein</fullName>
    </recommendedName>
</protein>
<dbReference type="SUPFAM" id="SSF54236">
    <property type="entry name" value="Ubiquitin-like"/>
    <property type="match status" value="1"/>
</dbReference>
<dbReference type="GeneID" id="87834835"/>
<evidence type="ECO:0000256" key="2">
    <source>
        <dbReference type="ARBA" id="ARBA00022692"/>
    </source>
</evidence>
<evidence type="ECO:0000313" key="9">
    <source>
        <dbReference type="Proteomes" id="UP001278766"/>
    </source>
</evidence>
<dbReference type="GO" id="GO:0030968">
    <property type="term" value="P:endoplasmic reticulum unfolded protein response"/>
    <property type="evidence" value="ECO:0007669"/>
    <property type="project" value="TreeGrafter"/>
</dbReference>
<feature type="compositionally biased region" description="Low complexity" evidence="5">
    <location>
        <begin position="510"/>
        <end position="519"/>
    </location>
</feature>
<dbReference type="PANTHER" id="PTHR12943">
    <property type="entry name" value="HOMOCYSTEINE-RESPONSIVE ENDOPLASMIC RETICULUM-RESIDENT UNIQUITIN-LIKE DOMAIN HERPUD PROTEIN FAMILY MEMBER"/>
    <property type="match status" value="1"/>
</dbReference>
<dbReference type="GO" id="GO:0016020">
    <property type="term" value="C:membrane"/>
    <property type="evidence" value="ECO:0007669"/>
    <property type="project" value="UniProtKB-SubCell"/>
</dbReference>